<dbReference type="Proteomes" id="UP000270094">
    <property type="component" value="Unassembled WGS sequence"/>
</dbReference>
<protein>
    <submittedName>
        <fullName evidence="1">Uncharacterized protein</fullName>
    </submittedName>
</protein>
<name>A0A3P7KP01_STRVU</name>
<sequence>MHPGAPEDALLSSIPFTITVSLPSPPMRSSSRHIVIIHPDSWYSTAEQTDALVTFALTLHSRNSSDTMDTYGLVLLGLAGLVRAHRVHVIHFWL</sequence>
<keyword evidence="2" id="KW-1185">Reference proteome</keyword>
<organism evidence="1 2">
    <name type="scientific">Strongylus vulgaris</name>
    <name type="common">Blood worm</name>
    <dbReference type="NCBI Taxonomy" id="40348"/>
    <lineage>
        <taxon>Eukaryota</taxon>
        <taxon>Metazoa</taxon>
        <taxon>Ecdysozoa</taxon>
        <taxon>Nematoda</taxon>
        <taxon>Chromadorea</taxon>
        <taxon>Rhabditida</taxon>
        <taxon>Rhabditina</taxon>
        <taxon>Rhabditomorpha</taxon>
        <taxon>Strongyloidea</taxon>
        <taxon>Strongylidae</taxon>
        <taxon>Strongylus</taxon>
    </lineage>
</organism>
<dbReference type="AlphaFoldDB" id="A0A3P7KP01"/>
<evidence type="ECO:0000313" key="1">
    <source>
        <dbReference type="EMBL" id="VDM72325.1"/>
    </source>
</evidence>
<evidence type="ECO:0000313" key="2">
    <source>
        <dbReference type="Proteomes" id="UP000270094"/>
    </source>
</evidence>
<gene>
    <name evidence="1" type="ORF">SVUK_LOCUS7323</name>
</gene>
<proteinExistence type="predicted"/>
<dbReference type="EMBL" id="UYYB01024875">
    <property type="protein sequence ID" value="VDM72325.1"/>
    <property type="molecule type" value="Genomic_DNA"/>
</dbReference>
<accession>A0A3P7KP01</accession>
<reference evidence="1 2" key="1">
    <citation type="submission" date="2018-11" db="EMBL/GenBank/DDBJ databases">
        <authorList>
            <consortium name="Pathogen Informatics"/>
        </authorList>
    </citation>
    <scope>NUCLEOTIDE SEQUENCE [LARGE SCALE GENOMIC DNA]</scope>
</reference>